<dbReference type="HOGENOM" id="CLU_862349_0_0_5"/>
<gene>
    <name evidence="1" type="ORF">ABI_21360</name>
</gene>
<reference evidence="2" key="1">
    <citation type="submission" date="2011-03" db="EMBL/GenBank/DDBJ databases">
        <title>Draft genome sequence of Brevundimonas diminuta.</title>
        <authorList>
            <person name="Brown P.J.B."/>
            <person name="Buechlein A."/>
            <person name="Hemmerich C."/>
            <person name="Brun Y.V."/>
        </authorList>
    </citation>
    <scope>NUCLEOTIDE SEQUENCE [LARGE SCALE GENOMIC DNA]</scope>
    <source>
        <strain evidence="2">C19</strain>
    </source>
</reference>
<dbReference type="AlphaFoldDB" id="F4QGL3"/>
<accession>F4QGL3</accession>
<keyword evidence="2" id="KW-1185">Reference proteome</keyword>
<sequence length="322" mass="36026">MGPLKCPAYEEWSLTAMLDAWHEQRLTANPMCIGGARDEFSGPYEAPSAEYDKAVSVFSAVIARAFALDVVCDPADGSARRWLNLITVVPVARRQLGLQQPRRRAELARALVDVVEAPGLFDTLPATPIFCPNPRSLTSADRDDVRGRILRLAAVLPDGRAVGVYEAQADLAGVRVIYRIDNQINRWDPFDGKDQYLVLEANGVEHDLSEFFCATRLNLYATPQGRVGLICNTYAFVLSPTEFTYVDGETMPDTWRYVGGFDWRDGEGLAVRDFDRAEGLAFFPASELPECLDRHPVEYLPDFRVERWGDCMGAGYERQPEH</sequence>
<proteinExistence type="predicted"/>
<organism evidence="1 2">
    <name type="scientific">Asticcacaulis biprosthecium C19</name>
    <dbReference type="NCBI Taxonomy" id="715226"/>
    <lineage>
        <taxon>Bacteria</taxon>
        <taxon>Pseudomonadati</taxon>
        <taxon>Pseudomonadota</taxon>
        <taxon>Alphaproteobacteria</taxon>
        <taxon>Caulobacterales</taxon>
        <taxon>Caulobacteraceae</taxon>
        <taxon>Asticcacaulis</taxon>
    </lineage>
</organism>
<protein>
    <submittedName>
        <fullName evidence="1">Uncharacterized protein</fullName>
    </submittedName>
</protein>
<name>F4QGL3_9CAUL</name>
<dbReference type="Proteomes" id="UP000006512">
    <property type="component" value="Unassembled WGS sequence"/>
</dbReference>
<evidence type="ECO:0000313" key="1">
    <source>
        <dbReference type="EMBL" id="EGF93694.1"/>
    </source>
</evidence>
<evidence type="ECO:0000313" key="2">
    <source>
        <dbReference type="Proteomes" id="UP000006512"/>
    </source>
</evidence>
<dbReference type="EMBL" id="GL883077">
    <property type="protein sequence ID" value="EGF93694.1"/>
    <property type="molecule type" value="Genomic_DNA"/>
</dbReference>